<accession>F8B556</accession>
<reference evidence="2 3" key="1">
    <citation type="submission" date="2011-05" db="EMBL/GenBank/DDBJ databases">
        <title>Complete sequence of chromosome of Frankia symbiont of Datisca glomerata.</title>
        <authorList>
            <consortium name="US DOE Joint Genome Institute"/>
            <person name="Lucas S."/>
            <person name="Han J."/>
            <person name="Lapidus A."/>
            <person name="Cheng J.-F."/>
            <person name="Goodwin L."/>
            <person name="Pitluck S."/>
            <person name="Peters L."/>
            <person name="Mikhailova N."/>
            <person name="Chertkov O."/>
            <person name="Teshima H."/>
            <person name="Han C."/>
            <person name="Tapia R."/>
            <person name="Land M."/>
            <person name="Hauser L."/>
            <person name="Kyrpides N."/>
            <person name="Ivanova N."/>
            <person name="Pagani I."/>
            <person name="Berry A."/>
            <person name="Pawlowski K."/>
            <person name="Persson T."/>
            <person name="Vanden Heuvel B."/>
            <person name="Benson D."/>
            <person name="Woyke T."/>
        </authorList>
    </citation>
    <scope>NUCLEOTIDE SEQUENCE [LARGE SCALE GENOMIC DNA]</scope>
    <source>
        <strain evidence="3">4085684</strain>
    </source>
</reference>
<organism evidence="2 3">
    <name type="scientific">Candidatus Protofrankia datiscae</name>
    <dbReference type="NCBI Taxonomy" id="2716812"/>
    <lineage>
        <taxon>Bacteria</taxon>
        <taxon>Bacillati</taxon>
        <taxon>Actinomycetota</taxon>
        <taxon>Actinomycetes</taxon>
        <taxon>Frankiales</taxon>
        <taxon>Frankiaceae</taxon>
        <taxon>Protofrankia</taxon>
    </lineage>
</organism>
<name>F8B556_9ACTN</name>
<evidence type="ECO:0000313" key="2">
    <source>
        <dbReference type="EMBL" id="AEH11081.1"/>
    </source>
</evidence>
<dbReference type="STRING" id="656024.FsymDg_3804"/>
<gene>
    <name evidence="2" type="ordered locus">FsymDg_3804</name>
</gene>
<keyword evidence="3" id="KW-1185">Reference proteome</keyword>
<sequence length="305" mass="32099">MSTGQRALFHSARTAASLTDMAPDPGQHSWQQQYSWQQIADSQCGVIAVRAVVAAGTSRSTIHRQVRTGRWQRPMAGVLVTRPQPLTRMQLLWCAVESIGPHAVVGGASAAAMGGLRGFDDEHVTIVVPAGRYPAPRPGVVIHHSARLDSDAVHPHLRPPRTRLARSVVDMAGWARRPEAVYDIIASAVRQRLVTVGELRAATGARGPIPRKNLILQVLGSLEAAQVLSGSGAASAGPEAVDQPAPVTTSRDDTPPGDGAPCHDGVLNSARSGAPSGGLMIPTHEYGRSALSSTGTPLASHRDRT</sequence>
<protein>
    <submittedName>
        <fullName evidence="2">Uncharacterized protein</fullName>
    </submittedName>
</protein>
<evidence type="ECO:0000256" key="1">
    <source>
        <dbReference type="SAM" id="MobiDB-lite"/>
    </source>
</evidence>
<dbReference type="EMBL" id="CP002801">
    <property type="protein sequence ID" value="AEH11081.1"/>
    <property type="molecule type" value="Genomic_DNA"/>
</dbReference>
<dbReference type="eggNOG" id="COG5340">
    <property type="taxonomic scope" value="Bacteria"/>
</dbReference>
<dbReference type="HOGENOM" id="CLU_911389_0_0_11"/>
<proteinExistence type="predicted"/>
<evidence type="ECO:0000313" key="3">
    <source>
        <dbReference type="Proteomes" id="UP000001549"/>
    </source>
</evidence>
<dbReference type="AlphaFoldDB" id="F8B556"/>
<feature type="region of interest" description="Disordered" evidence="1">
    <location>
        <begin position="232"/>
        <end position="305"/>
    </location>
</feature>
<dbReference type="KEGG" id="fsy:FsymDg_3804"/>
<dbReference type="Proteomes" id="UP000001549">
    <property type="component" value="Chromosome"/>
</dbReference>